<accession>A0A1L3I1Q9</accession>
<dbReference type="RefSeq" id="WP_072503806.1">
    <property type="nucleotide sequence ID" value="NZ_CP016364.1"/>
</dbReference>
<keyword evidence="2 4" id="KW-0472">Membrane</keyword>
<dbReference type="EMBL" id="CP016364">
    <property type="protein sequence ID" value="APG46032.1"/>
    <property type="molecule type" value="Genomic_DNA"/>
</dbReference>
<keyword evidence="3" id="KW-0998">Cell outer membrane</keyword>
<comment type="subcellular location">
    <subcellularLocation>
        <location evidence="1">Cell outer membrane</location>
    </subcellularLocation>
</comment>
<dbReference type="STRING" id="1844006.PhaeoP97_00588"/>
<dbReference type="Pfam" id="PF00691">
    <property type="entry name" value="OmpA"/>
    <property type="match status" value="1"/>
</dbReference>
<dbReference type="InterPro" id="IPR036737">
    <property type="entry name" value="OmpA-like_sf"/>
</dbReference>
<dbReference type="PROSITE" id="PS51123">
    <property type="entry name" value="OMPA_2"/>
    <property type="match status" value="1"/>
</dbReference>
<sequence precursor="true">MIRRAVFAARRLTPAVAGLLCAALPSVVASQGVNLPPGARQLAERATALGSYAVPLGPASDDGVPERQVEGQILRRSWRVSGDATVLQVLAPLRAQLVEAGYELLYQCPARSCGGFDFRFDIEVIPAPDMTVDVSNYSFLSAEHPDGRIVTLLVSRSGNATFVQVIEVTPEGVSTPVIAEGTTSASGGTDEAPTVALPLIGAAELITGLRRNGRAVLADLEFETGAVTLGAKPYDSLAALAEFLIQNPDFDVLLVGHTDTVGSLEQNIAISERRADAVRRRLLADSAVDRARVAVAGAGFMAPLTTNLTPEGREANRRVEVVLIRR</sequence>
<dbReference type="PRINTS" id="PR01021">
    <property type="entry name" value="OMPADOMAIN"/>
</dbReference>
<proteinExistence type="predicted"/>
<keyword evidence="8" id="KW-1185">Reference proteome</keyword>
<evidence type="ECO:0000259" key="6">
    <source>
        <dbReference type="PROSITE" id="PS51123"/>
    </source>
</evidence>
<dbReference type="Proteomes" id="UP000183859">
    <property type="component" value="Chromosome"/>
</dbReference>
<dbReference type="KEGG" id="php:PhaeoP97_00588"/>
<dbReference type="AlphaFoldDB" id="A0A1L3I1Q9"/>
<dbReference type="GO" id="GO:0009279">
    <property type="term" value="C:cell outer membrane"/>
    <property type="evidence" value="ECO:0007669"/>
    <property type="project" value="UniProtKB-SubCell"/>
</dbReference>
<keyword evidence="5" id="KW-0732">Signal</keyword>
<evidence type="ECO:0000256" key="1">
    <source>
        <dbReference type="ARBA" id="ARBA00004442"/>
    </source>
</evidence>
<evidence type="ECO:0000313" key="7">
    <source>
        <dbReference type="EMBL" id="APG46032.1"/>
    </source>
</evidence>
<evidence type="ECO:0000256" key="5">
    <source>
        <dbReference type="SAM" id="SignalP"/>
    </source>
</evidence>
<dbReference type="OrthoDB" id="9792021at2"/>
<dbReference type="SUPFAM" id="SSF103088">
    <property type="entry name" value="OmpA-like"/>
    <property type="match status" value="1"/>
</dbReference>
<evidence type="ECO:0000256" key="3">
    <source>
        <dbReference type="ARBA" id="ARBA00023237"/>
    </source>
</evidence>
<evidence type="ECO:0000313" key="8">
    <source>
        <dbReference type="Proteomes" id="UP000183859"/>
    </source>
</evidence>
<evidence type="ECO:0000256" key="4">
    <source>
        <dbReference type="PROSITE-ProRule" id="PRU00473"/>
    </source>
</evidence>
<organism evidence="7 8">
    <name type="scientific">Phaeobacter porticola</name>
    <dbReference type="NCBI Taxonomy" id="1844006"/>
    <lineage>
        <taxon>Bacteria</taxon>
        <taxon>Pseudomonadati</taxon>
        <taxon>Pseudomonadota</taxon>
        <taxon>Alphaproteobacteria</taxon>
        <taxon>Rhodobacterales</taxon>
        <taxon>Roseobacteraceae</taxon>
        <taxon>Phaeobacter</taxon>
    </lineage>
</organism>
<dbReference type="InterPro" id="IPR006664">
    <property type="entry name" value="OMP_bac"/>
</dbReference>
<reference evidence="8" key="1">
    <citation type="submission" date="2016-07" db="EMBL/GenBank/DDBJ databases">
        <title>Phaeobacter portensis sp. nov., a tropodithietic acid producing bacterium isolated from a German harbor.</title>
        <authorList>
            <person name="Freese H.M."/>
            <person name="Bunk B."/>
            <person name="Breider S."/>
            <person name="Brinkhoff T."/>
        </authorList>
    </citation>
    <scope>NUCLEOTIDE SEQUENCE [LARGE SCALE GENOMIC DNA]</scope>
    <source>
        <strain evidence="8">P97</strain>
    </source>
</reference>
<protein>
    <submittedName>
        <fullName evidence="7">Outer memrane protein OmpA-like protein</fullName>
    </submittedName>
</protein>
<dbReference type="PANTHER" id="PTHR30329:SF21">
    <property type="entry name" value="LIPOPROTEIN YIAD-RELATED"/>
    <property type="match status" value="1"/>
</dbReference>
<dbReference type="Gene3D" id="3.30.1330.60">
    <property type="entry name" value="OmpA-like domain"/>
    <property type="match status" value="1"/>
</dbReference>
<dbReference type="InterPro" id="IPR006665">
    <property type="entry name" value="OmpA-like"/>
</dbReference>
<dbReference type="InterPro" id="IPR050330">
    <property type="entry name" value="Bact_OuterMem_StrucFunc"/>
</dbReference>
<evidence type="ECO:0000256" key="2">
    <source>
        <dbReference type="ARBA" id="ARBA00023136"/>
    </source>
</evidence>
<gene>
    <name evidence="7" type="ORF">PhaeoP97_00588</name>
</gene>
<name>A0A1L3I1Q9_9RHOB</name>
<feature type="domain" description="OmpA-like" evidence="6">
    <location>
        <begin position="209"/>
        <end position="326"/>
    </location>
</feature>
<feature type="chain" id="PRO_5009853882" evidence="5">
    <location>
        <begin position="30"/>
        <end position="326"/>
    </location>
</feature>
<feature type="signal peptide" evidence="5">
    <location>
        <begin position="1"/>
        <end position="29"/>
    </location>
</feature>
<dbReference type="PANTHER" id="PTHR30329">
    <property type="entry name" value="STATOR ELEMENT OF FLAGELLAR MOTOR COMPLEX"/>
    <property type="match status" value="1"/>
</dbReference>
<dbReference type="CDD" id="cd07185">
    <property type="entry name" value="OmpA_C-like"/>
    <property type="match status" value="1"/>
</dbReference>